<protein>
    <submittedName>
        <fullName evidence="1">Uncharacterized protein</fullName>
    </submittedName>
</protein>
<dbReference type="RefSeq" id="WP_226696842.1">
    <property type="nucleotide sequence ID" value="NZ_JAJAPX010000006.1"/>
</dbReference>
<dbReference type="EMBL" id="JAJAPX010000006">
    <property type="protein sequence ID" value="MCB4809480.1"/>
    <property type="molecule type" value="Genomic_DNA"/>
</dbReference>
<evidence type="ECO:0000313" key="2">
    <source>
        <dbReference type="Proteomes" id="UP001139286"/>
    </source>
</evidence>
<gene>
    <name evidence="1" type="ORF">LG651_14585</name>
</gene>
<organism evidence="1 2">
    <name type="scientific">Neotamlana sargassicola</name>
    <dbReference type="NCBI Taxonomy" id="2883125"/>
    <lineage>
        <taxon>Bacteria</taxon>
        <taxon>Pseudomonadati</taxon>
        <taxon>Bacteroidota</taxon>
        <taxon>Flavobacteriia</taxon>
        <taxon>Flavobacteriales</taxon>
        <taxon>Flavobacteriaceae</taxon>
        <taxon>Neotamlana</taxon>
    </lineage>
</organism>
<dbReference type="Proteomes" id="UP001139286">
    <property type="component" value="Unassembled WGS sequence"/>
</dbReference>
<name>A0A9X1L5U6_9FLAO</name>
<accession>A0A9X1L5U6</accession>
<proteinExistence type="predicted"/>
<reference evidence="1" key="1">
    <citation type="submission" date="2021-10" db="EMBL/GenBank/DDBJ databases">
        <title>Tamlana sargassums sp. nov., and Tamlana laminarinivorans sp. nov., two new bacteria isolated from the brown alga.</title>
        <authorList>
            <person name="Li J."/>
        </authorList>
    </citation>
    <scope>NUCLEOTIDE SEQUENCE</scope>
    <source>
        <strain evidence="1">62-3</strain>
    </source>
</reference>
<comment type="caution">
    <text evidence="1">The sequence shown here is derived from an EMBL/GenBank/DDBJ whole genome shotgun (WGS) entry which is preliminary data.</text>
</comment>
<dbReference type="AlphaFoldDB" id="A0A9X1L5U6"/>
<evidence type="ECO:0000313" key="1">
    <source>
        <dbReference type="EMBL" id="MCB4809480.1"/>
    </source>
</evidence>
<keyword evidence="2" id="KW-1185">Reference proteome</keyword>
<sequence length="256" mass="30630">MSFNGFSQVDTIYVDENYNKLLKDTFKQKLESNAYEGYRYSTDTLVLEMLKVKFRFGNLDKDIKSQLFKLLFARHSIDTSKVLSILYIDSLKSKNDFPKKKYALVQDLYGNTIGKEKFRSASVFPSEYVDIRKYLKDRNKNEIRLVTEYNYKGFLKNCKRFFSFHKKYDEVTPFIFYNFNAGTEDEFKEINAYKDYGQLLRKLFALDTEVPKYIVIKNNGEFYASHLMPYLFFNEKDWERTKNKYFNKIKANSQNL</sequence>